<name>A0A086LB31_TOXGO</name>
<evidence type="ECO:0000313" key="1">
    <source>
        <dbReference type="EMBL" id="KFG53849.1"/>
    </source>
</evidence>
<comment type="caution">
    <text evidence="1">The sequence shown here is derived from an EMBL/GenBank/DDBJ whole genome shotgun (WGS) entry which is preliminary data.</text>
</comment>
<reference evidence="1 2" key="1">
    <citation type="submission" date="2014-07" db="EMBL/GenBank/DDBJ databases">
        <authorList>
            <person name="Sibley D."/>
            <person name="Venepally P."/>
            <person name="Karamycheva S."/>
            <person name="Hadjithomas M."/>
            <person name="Khan A."/>
            <person name="Brunk B."/>
            <person name="Roos D."/>
            <person name="Caler E."/>
            <person name="Lorenzi H."/>
        </authorList>
    </citation>
    <scope>NUCLEOTIDE SEQUENCE [LARGE SCALE GENOMIC DNA]</scope>
    <source>
        <strain evidence="1 2">FOU</strain>
    </source>
</reference>
<dbReference type="VEuPathDB" id="ToxoDB:TGFOU_358620"/>
<dbReference type="Proteomes" id="UP000028838">
    <property type="component" value="Unassembled WGS sequence"/>
</dbReference>
<proteinExistence type="predicted"/>
<protein>
    <submittedName>
        <fullName evidence="1">Uncharacterized protein</fullName>
    </submittedName>
</protein>
<accession>A0A086LB31</accession>
<dbReference type="EMBL" id="AEYH02000754">
    <property type="protein sequence ID" value="KFG53849.1"/>
    <property type="molecule type" value="Genomic_DNA"/>
</dbReference>
<evidence type="ECO:0000313" key="2">
    <source>
        <dbReference type="Proteomes" id="UP000028838"/>
    </source>
</evidence>
<gene>
    <name evidence="1" type="ORF">TGFOU_358620</name>
</gene>
<sequence>MFAASQLFKFGVGPLDALPSSFSLRASLKHFFLTLPERADVLPRFFSLPRLCRVHALNIPVTAAPTRDLAGFVASVNSYIVSIRFWRRNATFVPHSLRSVYVFSPRRTPRFRKRCQTPLSCRAL</sequence>
<organism evidence="1 2">
    <name type="scientific">Toxoplasma gondii FOU</name>
    <dbReference type="NCBI Taxonomy" id="943167"/>
    <lineage>
        <taxon>Eukaryota</taxon>
        <taxon>Sar</taxon>
        <taxon>Alveolata</taxon>
        <taxon>Apicomplexa</taxon>
        <taxon>Conoidasida</taxon>
        <taxon>Coccidia</taxon>
        <taxon>Eucoccidiorida</taxon>
        <taxon>Eimeriorina</taxon>
        <taxon>Sarcocystidae</taxon>
        <taxon>Toxoplasma</taxon>
    </lineage>
</organism>
<dbReference type="AlphaFoldDB" id="A0A086LB31"/>